<dbReference type="Proteomes" id="UP000231791">
    <property type="component" value="Chromosome"/>
</dbReference>
<evidence type="ECO:0000313" key="3">
    <source>
        <dbReference type="EMBL" id="ATZ25194.1"/>
    </source>
</evidence>
<dbReference type="InterPro" id="IPR050267">
    <property type="entry name" value="Anti-sigma-factor_SerPK"/>
</dbReference>
<dbReference type="OrthoDB" id="4251531at2"/>
<dbReference type="InterPro" id="IPR036890">
    <property type="entry name" value="HATPase_C_sf"/>
</dbReference>
<keyword evidence="3" id="KW-0418">Kinase</keyword>
<accession>A0A2K8PEM7</accession>
<dbReference type="InterPro" id="IPR003594">
    <property type="entry name" value="HATPase_dom"/>
</dbReference>
<reference evidence="3 4" key="1">
    <citation type="submission" date="2017-11" db="EMBL/GenBank/DDBJ databases">
        <title>Complete genome sequence of Streptomyces lavendulae subsp. lavendulae CCM 3239 (formerly 'Streptomyces aureofaciens CCM 3239'), the producer of the angucycline-type antibiotic auricin.</title>
        <authorList>
            <person name="Busche T."/>
            <person name="Novakova R."/>
            <person name="Al'Dilaimi A."/>
            <person name="Homerova D."/>
            <person name="Feckova L."/>
            <person name="Rezuchova B."/>
            <person name="Mingyar E."/>
            <person name="Csolleiova D."/>
            <person name="Bekeova C."/>
            <person name="Winkler A."/>
            <person name="Sevcikova B."/>
            <person name="Kalinowski J."/>
            <person name="Kormanec J."/>
            <person name="Ruckert C."/>
        </authorList>
    </citation>
    <scope>NUCLEOTIDE SEQUENCE [LARGE SCALE GENOMIC DNA]</scope>
    <source>
        <strain evidence="3 4">CCM 3239</strain>
    </source>
</reference>
<keyword evidence="1" id="KW-0723">Serine/threonine-protein kinase</keyword>
<proteinExistence type="predicted"/>
<sequence>MENFIGLPVGHVEVVRRWRRETRCVPLARAELRKALAAWGLSELEGDALLVASELLTNAVRHAATPRDREIETRYVRRSDGVRIEVHDACAGQPQARPPEPDADGGRGLFLVEAIADRWAVAARGGPGKQVWAELSVKGR</sequence>
<organism evidence="3 4">
    <name type="scientific">Streptomyces lavendulae subsp. lavendulae</name>
    <dbReference type="NCBI Taxonomy" id="58340"/>
    <lineage>
        <taxon>Bacteria</taxon>
        <taxon>Bacillati</taxon>
        <taxon>Actinomycetota</taxon>
        <taxon>Actinomycetes</taxon>
        <taxon>Kitasatosporales</taxon>
        <taxon>Streptomycetaceae</taxon>
        <taxon>Streptomyces</taxon>
    </lineage>
</organism>
<feature type="domain" description="Histidine kinase/HSP90-like ATPase" evidence="2">
    <location>
        <begin position="24"/>
        <end position="133"/>
    </location>
</feature>
<dbReference type="KEGG" id="slx:SLAV_16720"/>
<evidence type="ECO:0000259" key="2">
    <source>
        <dbReference type="Pfam" id="PF13581"/>
    </source>
</evidence>
<dbReference type="Gene3D" id="3.30.565.10">
    <property type="entry name" value="Histidine kinase-like ATPase, C-terminal domain"/>
    <property type="match status" value="1"/>
</dbReference>
<dbReference type="PANTHER" id="PTHR35526:SF3">
    <property type="entry name" value="ANTI-SIGMA-F FACTOR RSBW"/>
    <property type="match status" value="1"/>
</dbReference>
<dbReference type="AlphaFoldDB" id="A0A2K8PEM7"/>
<dbReference type="GO" id="GO:0004674">
    <property type="term" value="F:protein serine/threonine kinase activity"/>
    <property type="evidence" value="ECO:0007669"/>
    <property type="project" value="UniProtKB-KW"/>
</dbReference>
<evidence type="ECO:0000313" key="4">
    <source>
        <dbReference type="Proteomes" id="UP000231791"/>
    </source>
</evidence>
<dbReference type="SUPFAM" id="SSF55874">
    <property type="entry name" value="ATPase domain of HSP90 chaperone/DNA topoisomerase II/histidine kinase"/>
    <property type="match status" value="1"/>
</dbReference>
<protein>
    <submittedName>
        <fullName evidence="3">Histidine kinase-, DNA gyrase B-, and HSP90-like ATPase</fullName>
    </submittedName>
</protein>
<dbReference type="Pfam" id="PF13581">
    <property type="entry name" value="HATPase_c_2"/>
    <property type="match status" value="1"/>
</dbReference>
<gene>
    <name evidence="3" type="ORF">SLAV_16720</name>
</gene>
<dbReference type="PANTHER" id="PTHR35526">
    <property type="entry name" value="ANTI-SIGMA-F FACTOR RSBW-RELATED"/>
    <property type="match status" value="1"/>
</dbReference>
<name>A0A2K8PEM7_STRLA</name>
<evidence type="ECO:0000256" key="1">
    <source>
        <dbReference type="ARBA" id="ARBA00022527"/>
    </source>
</evidence>
<dbReference type="RefSeq" id="WP_030236511.1">
    <property type="nucleotide sequence ID" value="NZ_JOEW01000031.1"/>
</dbReference>
<keyword evidence="4" id="KW-1185">Reference proteome</keyword>
<dbReference type="CDD" id="cd16936">
    <property type="entry name" value="HATPase_RsbW-like"/>
    <property type="match status" value="1"/>
</dbReference>
<dbReference type="EMBL" id="CP024985">
    <property type="protein sequence ID" value="ATZ25194.1"/>
    <property type="molecule type" value="Genomic_DNA"/>
</dbReference>
<keyword evidence="3" id="KW-0808">Transferase</keyword>